<accession>A0A7C9ERJ4</accession>
<reference evidence="2" key="1">
    <citation type="journal article" date="2013" name="J. Plant Res.">
        <title>Effect of fungi and light on seed germination of three Opuntia species from semiarid lands of central Mexico.</title>
        <authorList>
            <person name="Delgado-Sanchez P."/>
            <person name="Jimenez-Bremont J.F."/>
            <person name="Guerrero-Gonzalez Mde L."/>
            <person name="Flores J."/>
        </authorList>
    </citation>
    <scope>NUCLEOTIDE SEQUENCE</scope>
    <source>
        <tissue evidence="2">Cladode</tissue>
    </source>
</reference>
<dbReference type="EMBL" id="GISG01249883">
    <property type="protein sequence ID" value="MBA4671145.1"/>
    <property type="molecule type" value="Transcribed_RNA"/>
</dbReference>
<proteinExistence type="predicted"/>
<name>A0A7C9ERJ4_OPUST</name>
<evidence type="ECO:0000313" key="2">
    <source>
        <dbReference type="EMBL" id="MBA4671145.1"/>
    </source>
</evidence>
<protein>
    <submittedName>
        <fullName evidence="2">Uncharacterized protein</fullName>
    </submittedName>
</protein>
<feature type="region of interest" description="Disordered" evidence="1">
    <location>
        <begin position="55"/>
        <end position="88"/>
    </location>
</feature>
<reference evidence="2" key="2">
    <citation type="submission" date="2020-07" db="EMBL/GenBank/DDBJ databases">
        <authorList>
            <person name="Vera ALvarez R."/>
            <person name="Arias-Moreno D.M."/>
            <person name="Jimenez-Jacinto V."/>
            <person name="Jimenez-Bremont J.F."/>
            <person name="Swaminathan K."/>
            <person name="Moose S.P."/>
            <person name="Guerrero-Gonzalez M.L."/>
            <person name="Marino-Ramirez L."/>
            <person name="Landsman D."/>
            <person name="Rodriguez-Kessler M."/>
            <person name="Delgado-Sanchez P."/>
        </authorList>
    </citation>
    <scope>NUCLEOTIDE SEQUENCE</scope>
    <source>
        <tissue evidence="2">Cladode</tissue>
    </source>
</reference>
<dbReference type="AlphaFoldDB" id="A0A7C9ERJ4"/>
<evidence type="ECO:0000256" key="1">
    <source>
        <dbReference type="SAM" id="MobiDB-lite"/>
    </source>
</evidence>
<organism evidence="2">
    <name type="scientific">Opuntia streptacantha</name>
    <name type="common">Prickly pear cactus</name>
    <name type="synonym">Opuntia cardona</name>
    <dbReference type="NCBI Taxonomy" id="393608"/>
    <lineage>
        <taxon>Eukaryota</taxon>
        <taxon>Viridiplantae</taxon>
        <taxon>Streptophyta</taxon>
        <taxon>Embryophyta</taxon>
        <taxon>Tracheophyta</taxon>
        <taxon>Spermatophyta</taxon>
        <taxon>Magnoliopsida</taxon>
        <taxon>eudicotyledons</taxon>
        <taxon>Gunneridae</taxon>
        <taxon>Pentapetalae</taxon>
        <taxon>Caryophyllales</taxon>
        <taxon>Cactineae</taxon>
        <taxon>Cactaceae</taxon>
        <taxon>Opuntioideae</taxon>
        <taxon>Opuntia</taxon>
    </lineage>
</organism>
<sequence length="123" mass="13616">MNNIHLRSILCQKCRLLHCRITSPNHRQGFVPKNRSRTIANSACRYPAVPEPAGTFTSAGKIKPFGNGSGGNDHSVSQNGGLGILREDLKRRRRQVDGGDRFGQDLRTETHRLLTKLVGDLKA</sequence>